<evidence type="ECO:0000313" key="3">
    <source>
        <dbReference type="EMBL" id="UXP70930.1"/>
    </source>
</evidence>
<name>A0A977T7A2_9BACT</name>
<evidence type="ECO:0000259" key="2">
    <source>
        <dbReference type="Pfam" id="PF16036"/>
    </source>
</evidence>
<gene>
    <name evidence="3" type="ORF">tmp_000009</name>
</gene>
<accession>A0A977T7A2</accession>
<proteinExistence type="predicted"/>
<dbReference type="Gene3D" id="3.50.70.10">
    <property type="match status" value="1"/>
</dbReference>
<organism evidence="3">
    <name type="scientific">uncultured Bdellovibrionales bacterium</name>
    <dbReference type="NCBI Taxonomy" id="395355"/>
    <lineage>
        <taxon>Bacteria</taxon>
        <taxon>Pseudomonadati</taxon>
        <taxon>Bdellovibrionota</taxon>
        <taxon>Bdellovibrionia</taxon>
        <taxon>Bdellovibrionales</taxon>
        <taxon>environmental samples</taxon>
    </lineage>
</organism>
<reference evidence="3" key="1">
    <citation type="journal article" date="2022" name="bioRxiv">
        <title>Energy transfer in ubiquitous rhodopsin pumps with xanthophyll antennas.</title>
        <authorList>
            <person name="Chazan A."/>
            <person name="Das I."/>
            <person name="Fujiwara T."/>
            <person name="Murakoshi S."/>
            <person name="Shihoya W."/>
            <person name="Rozenberg A."/>
            <person name="Molina-Marquez A."/>
            <person name="Larom S."/>
            <person name="Pushkarev A."/>
            <person name="Malakar P."/>
            <person name="Ruhman S."/>
            <person name="Hasegawa M."/>
            <person name="Tsukamoto Y."/>
            <person name="Ishizuka T."/>
            <person name="Konno M."/>
            <person name="Nagata T."/>
            <person name="Inoue K."/>
            <person name="Mizuno Y."/>
            <person name="Katayama K."/>
            <person name="Abe-Yoshizumi R."/>
            <person name="Kandori H."/>
            <person name="Leon R.M."/>
            <person name="Yoshizawa S."/>
            <person name="Sheves M."/>
            <person name="Nureki O."/>
            <person name="Beja O."/>
        </authorList>
    </citation>
    <scope>NUCLEOTIDE SEQUENCE</scope>
</reference>
<dbReference type="InterPro" id="IPR016087">
    <property type="entry name" value="Chalcone_isomerase"/>
</dbReference>
<sequence>MKNVLGFYLLILASQSLATKLDNLTFPDSLAVEGQTLKLNGIGLRKATVFKVKVYGAALYLNEPTHKSSVILKSTTPKVLIMKFLRDVSKEKINDAWDSAFEKNSAKYHEQIKKLKSLMPDAKEGDSIEYLFLAEKTEVKVNQTLKGSLEGGDWGQALLATWLGDNPPTEELKNGLLGISN</sequence>
<dbReference type="InterPro" id="IPR036298">
    <property type="entry name" value="Chalcone_isomerase_sf"/>
</dbReference>
<dbReference type="SUPFAM" id="SSF54626">
    <property type="entry name" value="Chalcone isomerase"/>
    <property type="match status" value="1"/>
</dbReference>
<protein>
    <submittedName>
        <fullName evidence="3">Chalcone isomerase family protein</fullName>
    </submittedName>
</protein>
<evidence type="ECO:0000256" key="1">
    <source>
        <dbReference type="SAM" id="SignalP"/>
    </source>
</evidence>
<dbReference type="InterPro" id="IPR016088">
    <property type="entry name" value="Chalcone_isomerase_3-sand"/>
</dbReference>
<dbReference type="EMBL" id="OP056329">
    <property type="protein sequence ID" value="UXP70930.1"/>
    <property type="molecule type" value="Genomic_DNA"/>
</dbReference>
<keyword evidence="3" id="KW-0413">Isomerase</keyword>
<feature type="domain" description="Chalcone isomerase" evidence="2">
    <location>
        <begin position="18"/>
        <end position="178"/>
    </location>
</feature>
<dbReference type="Pfam" id="PF16036">
    <property type="entry name" value="Chalcone_3"/>
    <property type="match status" value="1"/>
</dbReference>
<dbReference type="AlphaFoldDB" id="A0A977T7A2"/>
<keyword evidence="1" id="KW-0732">Signal</keyword>
<dbReference type="GO" id="GO:0016872">
    <property type="term" value="F:intramolecular lyase activity"/>
    <property type="evidence" value="ECO:0007669"/>
    <property type="project" value="InterPro"/>
</dbReference>
<feature type="chain" id="PRO_5037938519" evidence="1">
    <location>
        <begin position="19"/>
        <end position="181"/>
    </location>
</feature>
<feature type="signal peptide" evidence="1">
    <location>
        <begin position="1"/>
        <end position="18"/>
    </location>
</feature>